<dbReference type="PANTHER" id="PTHR11246">
    <property type="entry name" value="PRE-MRNA SPLICING FACTOR"/>
    <property type="match status" value="1"/>
</dbReference>
<gene>
    <name evidence="8" type="ORF">M408DRAFT_10391</name>
</gene>
<evidence type="ECO:0000313" key="8">
    <source>
        <dbReference type="EMBL" id="KIM25584.1"/>
    </source>
</evidence>
<dbReference type="HOGENOM" id="CLU_007010_0_0_1"/>
<dbReference type="GO" id="GO:0071013">
    <property type="term" value="C:catalytic step 2 spliceosome"/>
    <property type="evidence" value="ECO:0007669"/>
    <property type="project" value="TreeGrafter"/>
</dbReference>
<comment type="subcellular location">
    <subcellularLocation>
        <location evidence="1">Nucleus</location>
    </subcellularLocation>
</comment>
<proteinExistence type="predicted"/>
<evidence type="ECO:0000256" key="3">
    <source>
        <dbReference type="ARBA" id="ARBA00022737"/>
    </source>
</evidence>
<keyword evidence="9" id="KW-1185">Reference proteome</keyword>
<dbReference type="OrthoDB" id="440128at2759"/>
<feature type="region of interest" description="Disordered" evidence="6">
    <location>
        <begin position="21"/>
        <end position="44"/>
    </location>
</feature>
<dbReference type="InterPro" id="IPR045075">
    <property type="entry name" value="Syf1-like"/>
</dbReference>
<dbReference type="FunFam" id="1.25.40.10:FF:000256">
    <property type="entry name" value="Probable pre-mRNA splicing factor prp1"/>
    <property type="match status" value="1"/>
</dbReference>
<evidence type="ECO:0000256" key="2">
    <source>
        <dbReference type="ARBA" id="ARBA00022664"/>
    </source>
</evidence>
<dbReference type="InterPro" id="IPR003107">
    <property type="entry name" value="HAT"/>
</dbReference>
<dbReference type="InterPro" id="IPR019734">
    <property type="entry name" value="TPR_rpt"/>
</dbReference>
<keyword evidence="3" id="KW-0677">Repeat</keyword>
<dbReference type="InterPro" id="IPR011990">
    <property type="entry name" value="TPR-like_helical_dom_sf"/>
</dbReference>
<dbReference type="EMBL" id="KN824313">
    <property type="protein sequence ID" value="KIM25584.1"/>
    <property type="molecule type" value="Genomic_DNA"/>
</dbReference>
<dbReference type="Pfam" id="PF06424">
    <property type="entry name" value="PRP1_N"/>
    <property type="match status" value="1"/>
</dbReference>
<accession>A0A0C3B024</accession>
<dbReference type="Proteomes" id="UP000054097">
    <property type="component" value="Unassembled WGS sequence"/>
</dbReference>
<reference evidence="8 9" key="1">
    <citation type="submission" date="2014-04" db="EMBL/GenBank/DDBJ databases">
        <authorList>
            <consortium name="DOE Joint Genome Institute"/>
            <person name="Kuo A."/>
            <person name="Zuccaro A."/>
            <person name="Kohler A."/>
            <person name="Nagy L.G."/>
            <person name="Floudas D."/>
            <person name="Copeland A."/>
            <person name="Barry K.W."/>
            <person name="Cichocki N."/>
            <person name="Veneault-Fourrey C."/>
            <person name="LaButti K."/>
            <person name="Lindquist E.A."/>
            <person name="Lipzen A."/>
            <person name="Lundell T."/>
            <person name="Morin E."/>
            <person name="Murat C."/>
            <person name="Sun H."/>
            <person name="Tunlid A."/>
            <person name="Henrissat B."/>
            <person name="Grigoriev I.V."/>
            <person name="Hibbett D.S."/>
            <person name="Martin F."/>
            <person name="Nordberg H.P."/>
            <person name="Cantor M.N."/>
            <person name="Hua S.X."/>
        </authorList>
    </citation>
    <scope>NUCLEOTIDE SEQUENCE [LARGE SCALE GENOMIC DNA]</scope>
    <source>
        <strain evidence="8 9">MAFF 305830</strain>
    </source>
</reference>
<dbReference type="SMART" id="SM00386">
    <property type="entry name" value="HAT"/>
    <property type="match status" value="13"/>
</dbReference>
<organism evidence="8 9">
    <name type="scientific">Serendipita vermifera MAFF 305830</name>
    <dbReference type="NCBI Taxonomy" id="933852"/>
    <lineage>
        <taxon>Eukaryota</taxon>
        <taxon>Fungi</taxon>
        <taxon>Dikarya</taxon>
        <taxon>Basidiomycota</taxon>
        <taxon>Agaricomycotina</taxon>
        <taxon>Agaricomycetes</taxon>
        <taxon>Sebacinales</taxon>
        <taxon>Serendipitaceae</taxon>
        <taxon>Serendipita</taxon>
    </lineage>
</organism>
<feature type="domain" description="PRP1 splicing factor N-terminal" evidence="7">
    <location>
        <begin position="15"/>
        <end position="156"/>
    </location>
</feature>
<evidence type="ECO:0000256" key="6">
    <source>
        <dbReference type="SAM" id="MobiDB-lite"/>
    </source>
</evidence>
<dbReference type="AlphaFoldDB" id="A0A0C3B024"/>
<dbReference type="STRING" id="933852.A0A0C3B024"/>
<evidence type="ECO:0000259" key="7">
    <source>
        <dbReference type="Pfam" id="PF06424"/>
    </source>
</evidence>
<name>A0A0C3B024_SERVB</name>
<dbReference type="GO" id="GO:0046540">
    <property type="term" value="C:U4/U6 x U5 tri-snRNP complex"/>
    <property type="evidence" value="ECO:0007669"/>
    <property type="project" value="TreeGrafter"/>
</dbReference>
<dbReference type="PANTHER" id="PTHR11246:SF1">
    <property type="entry name" value="PRE-MRNA-PROCESSING FACTOR 6"/>
    <property type="match status" value="1"/>
</dbReference>
<evidence type="ECO:0000313" key="9">
    <source>
        <dbReference type="Proteomes" id="UP000054097"/>
    </source>
</evidence>
<evidence type="ECO:0000256" key="5">
    <source>
        <dbReference type="ARBA" id="ARBA00023242"/>
    </source>
</evidence>
<dbReference type="Gene3D" id="1.25.40.10">
    <property type="entry name" value="Tetratricopeptide repeat domain"/>
    <property type="match status" value="4"/>
</dbReference>
<evidence type="ECO:0000256" key="1">
    <source>
        <dbReference type="ARBA" id="ARBA00004123"/>
    </source>
</evidence>
<keyword evidence="5" id="KW-0539">Nucleus</keyword>
<sequence length="925" mass="102867">MSKRPNKLAFLTQVAPSGYVPGLGRGASGFTTRSDIGPAREGPSAEVIAEAQAKRGEEIEPDPEQYQDPDNETGLFAGMVYEADDEEADKIYEAVDAKMDERRKARREAREAELLATSRAERPKIQAQFADLKRGLSAVSDAEWENLPDVGNLTGKRRKLNPREGRAYVVPDSILVGDRDKAGFVNALDPMQQANGGFETPANGDGMADLLGISQARDKVLSLKLDQISRDSATSGTSTSIDPKGYLTSLDNEVLKTDAEIGDIKKARMLFDSLVKSNPNHAPGWIAAACIEEHAGRMVTARKIIKAGCEQCPKNEDIWLEAARLHNTNDAKVILANAARHLDQSVKIWMAAANLETDLKAKKKVLRTAVEHIPKSVRLWKEVVNMEGSPEEARIILARAVQVIPQSVELWLALARLEEPKAARGVLNRARKEVPTSHEIWIAAGRLLEQEAMRPDRDPKERQKELDSIDRTIEAGVKALRQHQVLLTRDQWMKEAEKCENEGSPRTCEAIIKATIAMEIEEEDRYDTWMADAQAELARNQIGTARAILAYALKVFPGEKALWRSAADLEKAHGTRESLDDLLTQAVSNCPRAETLWLMLAKEKWLAGDVPGARLVLHQAFDANLESEQIWLAAVKLEVENDEIVAAREILKRATSVAGTERIWMKAAVFERQQGLLEAALDTVKTALNKYPKFAKFYMIKGQIEHSKGHIAAARATYAAGIKACPKDVRLWILASRLEEADNKRTMARALLNKARLANRADELLWVEAVQLEERAGAPNQAKTNLAKALQECPTSGLLWSMSIMAEPRPARRGKSVDALKKVGDKNALILCTAARLFWAERKVEKAREWFARAVKVDSDQGDVWAWWMKFELEHGTAEYQQRVIEQCIVAEPHHGFVWPSVAKDPANARKGTKEILLLVAQQLH</sequence>
<protein>
    <recommendedName>
        <fullName evidence="7">PRP1 splicing factor N-terminal domain-containing protein</fullName>
    </recommendedName>
</protein>
<dbReference type="SUPFAM" id="SSF48452">
    <property type="entry name" value="TPR-like"/>
    <property type="match status" value="3"/>
</dbReference>
<dbReference type="InterPro" id="IPR010491">
    <property type="entry name" value="PRP1_N"/>
</dbReference>
<dbReference type="SMART" id="SM00028">
    <property type="entry name" value="TPR"/>
    <property type="match status" value="4"/>
</dbReference>
<keyword evidence="2" id="KW-0507">mRNA processing</keyword>
<evidence type="ECO:0000256" key="4">
    <source>
        <dbReference type="ARBA" id="ARBA00023187"/>
    </source>
</evidence>
<dbReference type="Pfam" id="PF13432">
    <property type="entry name" value="TPR_16"/>
    <property type="match status" value="1"/>
</dbReference>
<dbReference type="GO" id="GO:0000244">
    <property type="term" value="P:spliceosomal tri-snRNP complex assembly"/>
    <property type="evidence" value="ECO:0007669"/>
    <property type="project" value="TreeGrafter"/>
</dbReference>
<keyword evidence="4" id="KW-0508">mRNA splicing</keyword>
<reference evidence="9" key="2">
    <citation type="submission" date="2015-01" db="EMBL/GenBank/DDBJ databases">
        <title>Evolutionary Origins and Diversification of the Mycorrhizal Mutualists.</title>
        <authorList>
            <consortium name="DOE Joint Genome Institute"/>
            <consortium name="Mycorrhizal Genomics Consortium"/>
            <person name="Kohler A."/>
            <person name="Kuo A."/>
            <person name="Nagy L.G."/>
            <person name="Floudas D."/>
            <person name="Copeland A."/>
            <person name="Barry K.W."/>
            <person name="Cichocki N."/>
            <person name="Veneault-Fourrey C."/>
            <person name="LaButti K."/>
            <person name="Lindquist E.A."/>
            <person name="Lipzen A."/>
            <person name="Lundell T."/>
            <person name="Morin E."/>
            <person name="Murat C."/>
            <person name="Riley R."/>
            <person name="Ohm R."/>
            <person name="Sun H."/>
            <person name="Tunlid A."/>
            <person name="Henrissat B."/>
            <person name="Grigoriev I.V."/>
            <person name="Hibbett D.S."/>
            <person name="Martin F."/>
        </authorList>
    </citation>
    <scope>NUCLEOTIDE SEQUENCE [LARGE SCALE GENOMIC DNA]</scope>
    <source>
        <strain evidence="9">MAFF 305830</strain>
    </source>
</reference>